<organism evidence="7">
    <name type="scientific">Guillardia theta (strain CCMP2712)</name>
    <name type="common">Cryptophyte</name>
    <dbReference type="NCBI Taxonomy" id="905079"/>
    <lineage>
        <taxon>Eukaryota</taxon>
        <taxon>Cryptophyceae</taxon>
        <taxon>Pyrenomonadales</taxon>
        <taxon>Geminigeraceae</taxon>
        <taxon>Guillardia</taxon>
    </lineage>
</organism>
<evidence type="ECO:0000256" key="1">
    <source>
        <dbReference type="ARBA" id="ARBA00000085"/>
    </source>
</evidence>
<dbReference type="Proteomes" id="UP000011087">
    <property type="component" value="Unassembled WGS sequence"/>
</dbReference>
<evidence type="ECO:0000256" key="3">
    <source>
        <dbReference type="ARBA" id="ARBA00022553"/>
    </source>
</evidence>
<dbReference type="Pfam" id="PF00512">
    <property type="entry name" value="HisKA"/>
    <property type="match status" value="1"/>
</dbReference>
<dbReference type="GO" id="GO:0005886">
    <property type="term" value="C:plasma membrane"/>
    <property type="evidence" value="ECO:0007669"/>
    <property type="project" value="TreeGrafter"/>
</dbReference>
<dbReference type="PANTHER" id="PTHR43047:SF72">
    <property type="entry name" value="OSMOSENSING HISTIDINE PROTEIN KINASE SLN1"/>
    <property type="match status" value="1"/>
</dbReference>
<feature type="domain" description="Histidine kinase" evidence="6">
    <location>
        <begin position="25"/>
        <end position="256"/>
    </location>
</feature>
<evidence type="ECO:0000256" key="5">
    <source>
        <dbReference type="ARBA" id="ARBA00022777"/>
    </source>
</evidence>
<dbReference type="OMA" id="AHEMSIR"/>
<dbReference type="AlphaFoldDB" id="L1IQU2"/>
<dbReference type="SMART" id="SM00388">
    <property type="entry name" value="HisKA"/>
    <property type="match status" value="1"/>
</dbReference>
<dbReference type="EnsemblProtists" id="EKX38447">
    <property type="protein sequence ID" value="EKX38447"/>
    <property type="gene ID" value="GUITHDRAFT_77158"/>
</dbReference>
<evidence type="ECO:0000259" key="6">
    <source>
        <dbReference type="PROSITE" id="PS50109"/>
    </source>
</evidence>
<dbReference type="GO" id="GO:0009927">
    <property type="term" value="F:histidine phosphotransfer kinase activity"/>
    <property type="evidence" value="ECO:0007669"/>
    <property type="project" value="TreeGrafter"/>
</dbReference>
<dbReference type="Gene3D" id="1.10.287.130">
    <property type="match status" value="1"/>
</dbReference>
<keyword evidence="9" id="KW-1185">Reference proteome</keyword>
<dbReference type="SMART" id="SM00387">
    <property type="entry name" value="HATPase_c"/>
    <property type="match status" value="1"/>
</dbReference>
<dbReference type="InterPro" id="IPR036890">
    <property type="entry name" value="HATPase_C_sf"/>
</dbReference>
<proteinExistence type="predicted"/>
<dbReference type="GO" id="GO:0000155">
    <property type="term" value="F:phosphorelay sensor kinase activity"/>
    <property type="evidence" value="ECO:0007669"/>
    <property type="project" value="InterPro"/>
</dbReference>
<dbReference type="CDD" id="cd00082">
    <property type="entry name" value="HisKA"/>
    <property type="match status" value="1"/>
</dbReference>
<dbReference type="SUPFAM" id="SSF55874">
    <property type="entry name" value="ATPase domain of HSP90 chaperone/DNA topoisomerase II/histidine kinase"/>
    <property type="match status" value="1"/>
</dbReference>
<dbReference type="PROSITE" id="PS50109">
    <property type="entry name" value="HIS_KIN"/>
    <property type="match status" value="1"/>
</dbReference>
<reference evidence="8" key="3">
    <citation type="submission" date="2015-06" db="UniProtKB">
        <authorList>
            <consortium name="EnsemblProtists"/>
        </authorList>
    </citation>
    <scope>IDENTIFICATION</scope>
</reference>
<keyword evidence="5" id="KW-0418">Kinase</keyword>
<protein>
    <recommendedName>
        <fullName evidence="2">histidine kinase</fullName>
        <ecNumber evidence="2">2.7.13.3</ecNumber>
    </recommendedName>
</protein>
<dbReference type="GeneID" id="17295180"/>
<dbReference type="EC" id="2.7.13.3" evidence="2"/>
<dbReference type="STRING" id="905079.L1IQU2"/>
<gene>
    <name evidence="7" type="ORF">GUITHDRAFT_77158</name>
</gene>
<accession>L1IQU2</accession>
<sequence>MNRALQMACVEAETSARLSRKFIANISHELRTPLNSVVAFNSLLLEADDLNSIHREYVSSSLTSAEALLGIINQVLEYAKLEAKADGSDDGSQSSKHEMIPSSIDFTEKPFHLGELSDELSDIMAARLGTCPFLLGDSFRLRQCLINLCDNAVKFCRDEGGQVILSVRLQEEAPADSAFVCLEVWDNGEGIPLEQQDLLFKPFSQLPSKHMSNNGGTGLGLAITKRIVSAMCGTIECVSNTDGRGTTFRIVVPLPVCSGRDFELTFPKFMARDSLR</sequence>
<dbReference type="InterPro" id="IPR003661">
    <property type="entry name" value="HisK_dim/P_dom"/>
</dbReference>
<dbReference type="SUPFAM" id="SSF47384">
    <property type="entry name" value="Homodimeric domain of signal transducing histidine kinase"/>
    <property type="match status" value="1"/>
</dbReference>
<evidence type="ECO:0000256" key="2">
    <source>
        <dbReference type="ARBA" id="ARBA00012438"/>
    </source>
</evidence>
<comment type="catalytic activity">
    <reaction evidence="1">
        <text>ATP + protein L-histidine = ADP + protein N-phospho-L-histidine.</text>
        <dbReference type="EC" id="2.7.13.3"/>
    </reaction>
</comment>
<keyword evidence="3" id="KW-0597">Phosphoprotein</keyword>
<dbReference type="EMBL" id="JH993048">
    <property type="protein sequence ID" value="EKX38447.1"/>
    <property type="molecule type" value="Genomic_DNA"/>
</dbReference>
<dbReference type="KEGG" id="gtt:GUITHDRAFT_77158"/>
<dbReference type="Pfam" id="PF02518">
    <property type="entry name" value="HATPase_c"/>
    <property type="match status" value="1"/>
</dbReference>
<evidence type="ECO:0000313" key="7">
    <source>
        <dbReference type="EMBL" id="EKX38447.1"/>
    </source>
</evidence>
<dbReference type="PANTHER" id="PTHR43047">
    <property type="entry name" value="TWO-COMPONENT HISTIDINE PROTEIN KINASE"/>
    <property type="match status" value="1"/>
</dbReference>
<dbReference type="InterPro" id="IPR036097">
    <property type="entry name" value="HisK_dim/P_sf"/>
</dbReference>
<dbReference type="eggNOG" id="KOG0519">
    <property type="taxonomic scope" value="Eukaryota"/>
</dbReference>
<dbReference type="InterPro" id="IPR003594">
    <property type="entry name" value="HATPase_dom"/>
</dbReference>
<evidence type="ECO:0000256" key="4">
    <source>
        <dbReference type="ARBA" id="ARBA00022679"/>
    </source>
</evidence>
<dbReference type="InterPro" id="IPR005467">
    <property type="entry name" value="His_kinase_dom"/>
</dbReference>
<dbReference type="InterPro" id="IPR004358">
    <property type="entry name" value="Sig_transdc_His_kin-like_C"/>
</dbReference>
<dbReference type="PaxDb" id="55529-EKX38447"/>
<evidence type="ECO:0000313" key="9">
    <source>
        <dbReference type="Proteomes" id="UP000011087"/>
    </source>
</evidence>
<reference evidence="7 9" key="1">
    <citation type="journal article" date="2012" name="Nature">
        <title>Algal genomes reveal evolutionary mosaicism and the fate of nucleomorphs.</title>
        <authorList>
            <consortium name="DOE Joint Genome Institute"/>
            <person name="Curtis B.A."/>
            <person name="Tanifuji G."/>
            <person name="Burki F."/>
            <person name="Gruber A."/>
            <person name="Irimia M."/>
            <person name="Maruyama S."/>
            <person name="Arias M.C."/>
            <person name="Ball S.G."/>
            <person name="Gile G.H."/>
            <person name="Hirakawa Y."/>
            <person name="Hopkins J.F."/>
            <person name="Kuo A."/>
            <person name="Rensing S.A."/>
            <person name="Schmutz J."/>
            <person name="Symeonidi A."/>
            <person name="Elias M."/>
            <person name="Eveleigh R.J."/>
            <person name="Herman E.K."/>
            <person name="Klute M.J."/>
            <person name="Nakayama T."/>
            <person name="Obornik M."/>
            <person name="Reyes-Prieto A."/>
            <person name="Armbrust E.V."/>
            <person name="Aves S.J."/>
            <person name="Beiko R.G."/>
            <person name="Coutinho P."/>
            <person name="Dacks J.B."/>
            <person name="Durnford D.G."/>
            <person name="Fast N.M."/>
            <person name="Green B.R."/>
            <person name="Grisdale C.J."/>
            <person name="Hempel F."/>
            <person name="Henrissat B."/>
            <person name="Hoppner M.P."/>
            <person name="Ishida K."/>
            <person name="Kim E."/>
            <person name="Koreny L."/>
            <person name="Kroth P.G."/>
            <person name="Liu Y."/>
            <person name="Malik S.B."/>
            <person name="Maier U.G."/>
            <person name="McRose D."/>
            <person name="Mock T."/>
            <person name="Neilson J.A."/>
            <person name="Onodera N.T."/>
            <person name="Poole A.M."/>
            <person name="Pritham E.J."/>
            <person name="Richards T.A."/>
            <person name="Rocap G."/>
            <person name="Roy S.W."/>
            <person name="Sarai C."/>
            <person name="Schaack S."/>
            <person name="Shirato S."/>
            <person name="Slamovits C.H."/>
            <person name="Spencer D.F."/>
            <person name="Suzuki S."/>
            <person name="Worden A.Z."/>
            <person name="Zauner S."/>
            <person name="Barry K."/>
            <person name="Bell C."/>
            <person name="Bharti A.K."/>
            <person name="Crow J.A."/>
            <person name="Grimwood J."/>
            <person name="Kramer R."/>
            <person name="Lindquist E."/>
            <person name="Lucas S."/>
            <person name="Salamov A."/>
            <person name="McFadden G.I."/>
            <person name="Lane C.E."/>
            <person name="Keeling P.J."/>
            <person name="Gray M.W."/>
            <person name="Grigoriev I.V."/>
            <person name="Archibald J.M."/>
        </authorList>
    </citation>
    <scope>NUCLEOTIDE SEQUENCE</scope>
    <source>
        <strain evidence="7 9">CCMP2712</strain>
    </source>
</reference>
<evidence type="ECO:0000313" key="8">
    <source>
        <dbReference type="EnsemblProtists" id="EKX38447"/>
    </source>
</evidence>
<reference evidence="9" key="2">
    <citation type="submission" date="2012-11" db="EMBL/GenBank/DDBJ databases">
        <authorList>
            <person name="Kuo A."/>
            <person name="Curtis B.A."/>
            <person name="Tanifuji G."/>
            <person name="Burki F."/>
            <person name="Gruber A."/>
            <person name="Irimia M."/>
            <person name="Maruyama S."/>
            <person name="Arias M.C."/>
            <person name="Ball S.G."/>
            <person name="Gile G.H."/>
            <person name="Hirakawa Y."/>
            <person name="Hopkins J.F."/>
            <person name="Rensing S.A."/>
            <person name="Schmutz J."/>
            <person name="Symeonidi A."/>
            <person name="Elias M."/>
            <person name="Eveleigh R.J."/>
            <person name="Herman E.K."/>
            <person name="Klute M.J."/>
            <person name="Nakayama T."/>
            <person name="Obornik M."/>
            <person name="Reyes-Prieto A."/>
            <person name="Armbrust E.V."/>
            <person name="Aves S.J."/>
            <person name="Beiko R.G."/>
            <person name="Coutinho P."/>
            <person name="Dacks J.B."/>
            <person name="Durnford D.G."/>
            <person name="Fast N.M."/>
            <person name="Green B.R."/>
            <person name="Grisdale C."/>
            <person name="Hempe F."/>
            <person name="Henrissat B."/>
            <person name="Hoppner M.P."/>
            <person name="Ishida K.-I."/>
            <person name="Kim E."/>
            <person name="Koreny L."/>
            <person name="Kroth P.G."/>
            <person name="Liu Y."/>
            <person name="Malik S.-B."/>
            <person name="Maier U.G."/>
            <person name="McRose D."/>
            <person name="Mock T."/>
            <person name="Neilson J.A."/>
            <person name="Onodera N.T."/>
            <person name="Poole A.M."/>
            <person name="Pritham E.J."/>
            <person name="Richards T.A."/>
            <person name="Rocap G."/>
            <person name="Roy S.W."/>
            <person name="Sarai C."/>
            <person name="Schaack S."/>
            <person name="Shirato S."/>
            <person name="Slamovits C.H."/>
            <person name="Spencer D.F."/>
            <person name="Suzuki S."/>
            <person name="Worden A.Z."/>
            <person name="Zauner S."/>
            <person name="Barry K."/>
            <person name="Bell C."/>
            <person name="Bharti A.K."/>
            <person name="Crow J.A."/>
            <person name="Grimwood J."/>
            <person name="Kramer R."/>
            <person name="Lindquist E."/>
            <person name="Lucas S."/>
            <person name="Salamov A."/>
            <person name="McFadden G.I."/>
            <person name="Lane C.E."/>
            <person name="Keeling P.J."/>
            <person name="Gray M.W."/>
            <person name="Grigoriev I.V."/>
            <person name="Archibald J.M."/>
        </authorList>
    </citation>
    <scope>NUCLEOTIDE SEQUENCE</scope>
    <source>
        <strain evidence="9">CCMP2712</strain>
    </source>
</reference>
<dbReference type="HOGENOM" id="CLU_071730_0_0_1"/>
<dbReference type="Gene3D" id="3.30.565.10">
    <property type="entry name" value="Histidine kinase-like ATPase, C-terminal domain"/>
    <property type="match status" value="1"/>
</dbReference>
<dbReference type="PRINTS" id="PR00344">
    <property type="entry name" value="BCTRLSENSOR"/>
</dbReference>
<dbReference type="OrthoDB" id="60033at2759"/>
<dbReference type="RefSeq" id="XP_005825427.1">
    <property type="nucleotide sequence ID" value="XM_005825370.1"/>
</dbReference>
<name>L1IQU2_GUITC</name>
<keyword evidence="4" id="KW-0808">Transferase</keyword>